<reference evidence="2" key="1">
    <citation type="submission" date="2016-11" db="UniProtKB">
        <authorList>
            <consortium name="WormBaseParasite"/>
        </authorList>
    </citation>
    <scope>IDENTIFICATION</scope>
</reference>
<organism evidence="1 2">
    <name type="scientific">Steinernema glaseri</name>
    <dbReference type="NCBI Taxonomy" id="37863"/>
    <lineage>
        <taxon>Eukaryota</taxon>
        <taxon>Metazoa</taxon>
        <taxon>Ecdysozoa</taxon>
        <taxon>Nematoda</taxon>
        <taxon>Chromadorea</taxon>
        <taxon>Rhabditida</taxon>
        <taxon>Tylenchina</taxon>
        <taxon>Panagrolaimomorpha</taxon>
        <taxon>Strongyloidoidea</taxon>
        <taxon>Steinernematidae</taxon>
        <taxon>Steinernema</taxon>
    </lineage>
</organism>
<dbReference type="Proteomes" id="UP000095287">
    <property type="component" value="Unplaced"/>
</dbReference>
<keyword evidence="1" id="KW-1185">Reference proteome</keyword>
<name>A0A1I7Y872_9BILA</name>
<proteinExistence type="predicted"/>
<evidence type="ECO:0000313" key="1">
    <source>
        <dbReference type="Proteomes" id="UP000095287"/>
    </source>
</evidence>
<dbReference type="AlphaFoldDB" id="A0A1I7Y872"/>
<dbReference type="WBParaSite" id="L893_g1363.t1">
    <property type="protein sequence ID" value="L893_g1363.t1"/>
    <property type="gene ID" value="L893_g1363"/>
</dbReference>
<sequence length="106" mass="11903">MSAQVEARDSTFNHRIALPFQSVTRCRLGPSDDDEADPKFAQGNRTVARVNRNAIPKEQTGTGASSDWFHVSRNPLKVAKCPANWFNPNEPQEKEERASTQCLVYI</sequence>
<accession>A0A1I7Y872</accession>
<evidence type="ECO:0000313" key="2">
    <source>
        <dbReference type="WBParaSite" id="L893_g1363.t1"/>
    </source>
</evidence>
<protein>
    <submittedName>
        <fullName evidence="2">Uncharacterized protein</fullName>
    </submittedName>
</protein>